<evidence type="ECO:0000256" key="8">
    <source>
        <dbReference type="SAM" id="Phobius"/>
    </source>
</evidence>
<dbReference type="InterPro" id="IPR058533">
    <property type="entry name" value="Cation_efflux_TM"/>
</dbReference>
<evidence type="ECO:0000256" key="7">
    <source>
        <dbReference type="ARBA" id="ARBA00023136"/>
    </source>
</evidence>
<dbReference type="PANTHER" id="PTHR11562">
    <property type="entry name" value="CATION EFFLUX PROTEIN/ ZINC TRANSPORTER"/>
    <property type="match status" value="1"/>
</dbReference>
<feature type="domain" description="Cation efflux protein transmembrane" evidence="9">
    <location>
        <begin position="3"/>
        <end position="186"/>
    </location>
</feature>
<evidence type="ECO:0000256" key="6">
    <source>
        <dbReference type="ARBA" id="ARBA00023065"/>
    </source>
</evidence>
<dbReference type="Pfam" id="PF16916">
    <property type="entry name" value="ZT_dimer"/>
    <property type="match status" value="1"/>
</dbReference>
<dbReference type="SUPFAM" id="SSF160240">
    <property type="entry name" value="Cation efflux protein cytoplasmic domain-like"/>
    <property type="match status" value="1"/>
</dbReference>
<dbReference type="NCBIfam" id="TIGR01297">
    <property type="entry name" value="CDF"/>
    <property type="match status" value="1"/>
</dbReference>
<evidence type="ECO:0000256" key="5">
    <source>
        <dbReference type="ARBA" id="ARBA00022989"/>
    </source>
</evidence>
<feature type="transmembrane region" description="Helical" evidence="8">
    <location>
        <begin position="129"/>
        <end position="149"/>
    </location>
</feature>
<keyword evidence="6" id="KW-0406">Ion transport</keyword>
<keyword evidence="3" id="KW-0813">Transport</keyword>
<evidence type="ECO:0000313" key="12">
    <source>
        <dbReference type="Proteomes" id="UP000193404"/>
    </source>
</evidence>
<comment type="subcellular location">
    <subcellularLocation>
        <location evidence="1">Membrane</location>
        <topology evidence="1">Multi-pass membrane protein</topology>
    </subcellularLocation>
</comment>
<evidence type="ECO:0000256" key="1">
    <source>
        <dbReference type="ARBA" id="ARBA00004141"/>
    </source>
</evidence>
<sequence>MRSVISFWLIFIILTIFSIYGKSALLASEAFHAFFDALVVTISIYAIKKLDNINSVYTYGMHRMEILFSLLNILIVIIGAIIGIIISILFIILRIEDNPFIVIIASSIATIFGLIASSEEEKDEIKKSVKLHAILDTLSYILGIIAGLAIFFTKYYILDPISSLGILGIIVLKNSSQIKSYIDVLMEKSPIDTYNIEKLLTPIFPTVHHIHVWSICPHIKVATLHITEDPNTTLLEMDKKRKYIEKLLSENFNINHVTVQFETKKTD</sequence>
<dbReference type="InterPro" id="IPR050681">
    <property type="entry name" value="CDF/SLC30A"/>
</dbReference>
<dbReference type="AlphaFoldDB" id="A0A1W6JXR7"/>
<dbReference type="SUPFAM" id="SSF161111">
    <property type="entry name" value="Cation efflux protein transmembrane domain-like"/>
    <property type="match status" value="1"/>
</dbReference>
<dbReference type="KEGG" id="aman:B6F84_02480"/>
<keyword evidence="5 8" id="KW-1133">Transmembrane helix</keyword>
<dbReference type="Proteomes" id="UP000193404">
    <property type="component" value="Chromosome"/>
</dbReference>
<dbReference type="GO" id="GO:0005886">
    <property type="term" value="C:plasma membrane"/>
    <property type="evidence" value="ECO:0007669"/>
    <property type="project" value="TreeGrafter"/>
</dbReference>
<accession>A0A1W6JXR7</accession>
<dbReference type="GeneID" id="41589749"/>
<dbReference type="InterPro" id="IPR027469">
    <property type="entry name" value="Cation_efflux_TMD_sf"/>
</dbReference>
<dbReference type="Gene3D" id="1.20.1510.10">
    <property type="entry name" value="Cation efflux protein transmembrane domain"/>
    <property type="match status" value="1"/>
</dbReference>
<dbReference type="Pfam" id="PF01545">
    <property type="entry name" value="Cation_efflux"/>
    <property type="match status" value="1"/>
</dbReference>
<proteinExistence type="inferred from homology"/>
<dbReference type="OrthoDB" id="269083at2157"/>
<dbReference type="STRING" id="282676.B6F84_02480"/>
<keyword evidence="4 8" id="KW-0812">Transmembrane</keyword>
<evidence type="ECO:0000256" key="4">
    <source>
        <dbReference type="ARBA" id="ARBA00022692"/>
    </source>
</evidence>
<evidence type="ECO:0000259" key="9">
    <source>
        <dbReference type="Pfam" id="PF01545"/>
    </source>
</evidence>
<organism evidence="11 12">
    <name type="scientific">Acidianus manzaensis</name>
    <dbReference type="NCBI Taxonomy" id="282676"/>
    <lineage>
        <taxon>Archaea</taxon>
        <taxon>Thermoproteota</taxon>
        <taxon>Thermoprotei</taxon>
        <taxon>Sulfolobales</taxon>
        <taxon>Sulfolobaceae</taxon>
        <taxon>Acidianus</taxon>
    </lineage>
</organism>
<evidence type="ECO:0000313" key="11">
    <source>
        <dbReference type="EMBL" id="ARM75004.1"/>
    </source>
</evidence>
<feature type="transmembrane region" description="Helical" evidence="8">
    <location>
        <begin position="31"/>
        <end position="47"/>
    </location>
</feature>
<dbReference type="InterPro" id="IPR002524">
    <property type="entry name" value="Cation_efflux"/>
</dbReference>
<dbReference type="EMBL" id="CP020477">
    <property type="protein sequence ID" value="ARM75004.1"/>
    <property type="molecule type" value="Genomic_DNA"/>
</dbReference>
<keyword evidence="7 8" id="KW-0472">Membrane</keyword>
<feature type="transmembrane region" description="Helical" evidence="8">
    <location>
        <begin position="99"/>
        <end position="117"/>
    </location>
</feature>
<feature type="domain" description="Cation efflux protein cytoplasmic" evidence="10">
    <location>
        <begin position="206"/>
        <end position="262"/>
    </location>
</feature>
<evidence type="ECO:0000259" key="10">
    <source>
        <dbReference type="Pfam" id="PF16916"/>
    </source>
</evidence>
<gene>
    <name evidence="11" type="ORF">B6F84_02480</name>
</gene>
<dbReference type="GO" id="GO:0005385">
    <property type="term" value="F:zinc ion transmembrane transporter activity"/>
    <property type="evidence" value="ECO:0007669"/>
    <property type="project" value="TreeGrafter"/>
</dbReference>
<dbReference type="RefSeq" id="WP_148690759.1">
    <property type="nucleotide sequence ID" value="NZ_CP020477.1"/>
</dbReference>
<dbReference type="InterPro" id="IPR027470">
    <property type="entry name" value="Cation_efflux_CTD"/>
</dbReference>
<evidence type="ECO:0000256" key="3">
    <source>
        <dbReference type="ARBA" id="ARBA00022448"/>
    </source>
</evidence>
<protein>
    <submittedName>
        <fullName evidence="11">Cation transporter</fullName>
    </submittedName>
</protein>
<dbReference type="PANTHER" id="PTHR11562:SF17">
    <property type="entry name" value="RE54080P-RELATED"/>
    <property type="match status" value="1"/>
</dbReference>
<evidence type="ECO:0000256" key="2">
    <source>
        <dbReference type="ARBA" id="ARBA00008873"/>
    </source>
</evidence>
<comment type="similarity">
    <text evidence="2">Belongs to the cation diffusion facilitator (CDF) transporter (TC 2.A.4) family. SLC30A subfamily.</text>
</comment>
<feature type="transmembrane region" description="Helical" evidence="8">
    <location>
        <begin position="67"/>
        <end position="93"/>
    </location>
</feature>
<keyword evidence="12" id="KW-1185">Reference proteome</keyword>
<dbReference type="InterPro" id="IPR036837">
    <property type="entry name" value="Cation_efflux_CTD_sf"/>
</dbReference>
<name>A0A1W6JXR7_9CREN</name>
<reference evidence="11 12" key="1">
    <citation type="submission" date="2017-03" db="EMBL/GenBank/DDBJ databases">
        <title>Sulfur activation and transportation mechanism of thermophilic Archaea Acidianus manzaensis YN-25.</title>
        <authorList>
            <person name="Ma Y."/>
            <person name="Yang Y."/>
            <person name="Xia J."/>
        </authorList>
    </citation>
    <scope>NUCLEOTIDE SEQUENCE [LARGE SCALE GENOMIC DNA]</scope>
    <source>
        <strain evidence="11 12">YN-25</strain>
    </source>
</reference>